<organism evidence="1 2">
    <name type="scientific">Acidovorax delafieldii</name>
    <name type="common">Pseudomonas delafieldii</name>
    <dbReference type="NCBI Taxonomy" id="47920"/>
    <lineage>
        <taxon>Bacteria</taxon>
        <taxon>Pseudomonadati</taxon>
        <taxon>Pseudomonadota</taxon>
        <taxon>Betaproteobacteria</taxon>
        <taxon>Burkholderiales</taxon>
        <taxon>Comamonadaceae</taxon>
        <taxon>Acidovorax</taxon>
    </lineage>
</organism>
<dbReference type="InterPro" id="IPR015943">
    <property type="entry name" value="WD40/YVTN_repeat-like_dom_sf"/>
</dbReference>
<evidence type="ECO:0000313" key="1">
    <source>
        <dbReference type="EMBL" id="TWG39539.1"/>
    </source>
</evidence>
<accession>A0A561XTW0</accession>
<evidence type="ECO:0008006" key="3">
    <source>
        <dbReference type="Google" id="ProtNLM"/>
    </source>
</evidence>
<gene>
    <name evidence="1" type="ORF">ATF69_1411</name>
</gene>
<dbReference type="Proteomes" id="UP000321485">
    <property type="component" value="Unassembled WGS sequence"/>
</dbReference>
<dbReference type="SUPFAM" id="SSF82171">
    <property type="entry name" value="DPP6 N-terminal domain-like"/>
    <property type="match status" value="1"/>
</dbReference>
<reference evidence="1 2" key="1">
    <citation type="journal article" date="2015" name="Stand. Genomic Sci.">
        <title>Genomic Encyclopedia of Bacterial and Archaeal Type Strains, Phase III: the genomes of soil and plant-associated and newly described type strains.</title>
        <authorList>
            <person name="Whitman W.B."/>
            <person name="Woyke T."/>
            <person name="Klenk H.P."/>
            <person name="Zhou Y."/>
            <person name="Lilburn T.G."/>
            <person name="Beck B.J."/>
            <person name="De Vos P."/>
            <person name="Vandamme P."/>
            <person name="Eisen J.A."/>
            <person name="Garrity G."/>
            <person name="Hugenholtz P."/>
            <person name="Kyrpides N.C."/>
        </authorList>
    </citation>
    <scope>NUCLEOTIDE SEQUENCE [LARGE SCALE GENOMIC DNA]</scope>
    <source>
        <strain evidence="1 2">DSM 64</strain>
    </source>
</reference>
<dbReference type="AlphaFoldDB" id="A0A561XTW0"/>
<dbReference type="EMBL" id="VJWE01000011">
    <property type="protein sequence ID" value="TWG39539.1"/>
    <property type="molecule type" value="Genomic_DNA"/>
</dbReference>
<dbReference type="Gene3D" id="2.130.10.10">
    <property type="entry name" value="YVTN repeat-like/Quinoprotein amine dehydrogenase"/>
    <property type="match status" value="1"/>
</dbReference>
<proteinExistence type="predicted"/>
<protein>
    <recommendedName>
        <fullName evidence="3">WD40 repeat protein</fullName>
    </recommendedName>
</protein>
<name>A0A561XTW0_ACIDE</name>
<evidence type="ECO:0000313" key="2">
    <source>
        <dbReference type="Proteomes" id="UP000321485"/>
    </source>
</evidence>
<sequence>MRHDTLTFAPEAVHQRAPRALPTLRATLALGCAALALAGCGGGSGSAEPGQPPVTSTLPAPENFENSGALSFAWSATPGATRYELFADLDGPGPQTEVQMGAAQGLSFYSTTQRQFGNLSLARIPDFINATFRLRACNSDGCGAFTAAKALDLPSRISYEFSSGRAPLKSSSGNFDPISQDGLTLVLRGSNGSTSTLLVFTRTAAGQPWQQQAEIPTSAYRIALSADGNTLAASEESKVQIYQRSSGTWSQPTTIASTQTPAACPQPCQIVPDRLALSANGNLLAVTGRFGAAASDSNAVFTYVRTGTTWAAQSHFAPGDSIVGTALALSGDGSTLALNSGAITRSENFTPPHVHIYAQKGVDGWTEQARLPVGIVNFLDIAASRYSAMTLSHDGNTLAVEAQYLPGRLPSEFTIVAADLTCGSKSPWITEPLANGAYSTTPGWHIALFGRDGTTWRRQAVMARDTVAWALAPDGNGLFYGSELFNRRNGAWTCP</sequence>
<comment type="caution">
    <text evidence="1">The sequence shown here is derived from an EMBL/GenBank/DDBJ whole genome shotgun (WGS) entry which is preliminary data.</text>
</comment>